<dbReference type="PANTHER" id="PTHR21064:SF1">
    <property type="entry name" value="HYDROXYLYSINE KINASE"/>
    <property type="match status" value="1"/>
</dbReference>
<reference evidence="11 12" key="1">
    <citation type="submission" date="2022-01" db="EMBL/GenBank/DDBJ databases">
        <title>A high-quality chromosome-level genome assembly of rohu carp, Labeo rohita.</title>
        <authorList>
            <person name="Arick M.A. II"/>
            <person name="Hsu C.-Y."/>
            <person name="Magbanua Z."/>
            <person name="Pechanova O."/>
            <person name="Grover C."/>
            <person name="Miller E."/>
            <person name="Thrash A."/>
            <person name="Ezzel L."/>
            <person name="Alam S."/>
            <person name="Benzie J."/>
            <person name="Hamilton M."/>
            <person name="Karsi A."/>
            <person name="Lawrence M.L."/>
            <person name="Peterson D.G."/>
        </authorList>
    </citation>
    <scope>NUCLEOTIDE SEQUENCE [LARGE SCALE GENOMIC DNA]</scope>
    <source>
        <strain evidence="12">BAU-BD-2019</strain>
        <tissue evidence="11">Blood</tissue>
    </source>
</reference>
<evidence type="ECO:0000256" key="2">
    <source>
        <dbReference type="ARBA" id="ARBA00006219"/>
    </source>
</evidence>
<dbReference type="GO" id="GO:0016301">
    <property type="term" value="F:kinase activity"/>
    <property type="evidence" value="ECO:0007669"/>
    <property type="project" value="UniProtKB-KW"/>
</dbReference>
<evidence type="ECO:0000256" key="6">
    <source>
        <dbReference type="ARBA" id="ARBA00036820"/>
    </source>
</evidence>
<dbReference type="Pfam" id="PF01636">
    <property type="entry name" value="APH"/>
    <property type="match status" value="2"/>
</dbReference>
<name>A0ABQ8LHJ4_LABRO</name>
<comment type="caution">
    <text evidence="11">The sequence shown here is derived from an EMBL/GenBank/DDBJ whole genome shotgun (WGS) entry which is preliminary data.</text>
</comment>
<evidence type="ECO:0000256" key="9">
    <source>
        <dbReference type="ARBA" id="ARBA00040505"/>
    </source>
</evidence>
<evidence type="ECO:0000256" key="1">
    <source>
        <dbReference type="ARBA" id="ARBA00004496"/>
    </source>
</evidence>
<feature type="domain" description="Aminoglycoside phosphotransferase" evidence="10">
    <location>
        <begin position="30"/>
        <end position="153"/>
    </location>
</feature>
<keyword evidence="5 11" id="KW-0418">Kinase</keyword>
<evidence type="ECO:0000256" key="5">
    <source>
        <dbReference type="ARBA" id="ARBA00022777"/>
    </source>
</evidence>
<dbReference type="Gene3D" id="3.30.200.20">
    <property type="entry name" value="Phosphorylase Kinase, domain 1"/>
    <property type="match status" value="1"/>
</dbReference>
<comment type="catalytic activity">
    <reaction evidence="6">
        <text>(5R)-5-hydroxy-L-lysine + GTP = (5R)-5-phosphooxy-L-lysine + GDP + H(+)</text>
        <dbReference type="Rhea" id="RHEA:19049"/>
        <dbReference type="ChEBI" id="CHEBI:15378"/>
        <dbReference type="ChEBI" id="CHEBI:37565"/>
        <dbReference type="ChEBI" id="CHEBI:57882"/>
        <dbReference type="ChEBI" id="CHEBI:58189"/>
        <dbReference type="ChEBI" id="CHEBI:58357"/>
        <dbReference type="EC" id="2.7.1.81"/>
    </reaction>
</comment>
<evidence type="ECO:0000256" key="7">
    <source>
        <dbReference type="ARBA" id="ARBA00037368"/>
    </source>
</evidence>
<evidence type="ECO:0000256" key="8">
    <source>
        <dbReference type="ARBA" id="ARBA00038873"/>
    </source>
</evidence>
<keyword evidence="12" id="KW-1185">Reference proteome</keyword>
<dbReference type="InterPro" id="IPR011009">
    <property type="entry name" value="Kinase-like_dom_sf"/>
</dbReference>
<organism evidence="11 12">
    <name type="scientific">Labeo rohita</name>
    <name type="common">Indian major carp</name>
    <name type="synonym">Cyprinus rohita</name>
    <dbReference type="NCBI Taxonomy" id="84645"/>
    <lineage>
        <taxon>Eukaryota</taxon>
        <taxon>Metazoa</taxon>
        <taxon>Chordata</taxon>
        <taxon>Craniata</taxon>
        <taxon>Vertebrata</taxon>
        <taxon>Euteleostomi</taxon>
        <taxon>Actinopterygii</taxon>
        <taxon>Neopterygii</taxon>
        <taxon>Teleostei</taxon>
        <taxon>Ostariophysi</taxon>
        <taxon>Cypriniformes</taxon>
        <taxon>Cyprinidae</taxon>
        <taxon>Labeoninae</taxon>
        <taxon>Labeonini</taxon>
        <taxon>Labeo</taxon>
    </lineage>
</organism>
<keyword evidence="4" id="KW-0808">Transferase</keyword>
<accession>A0ABQ8LHJ4</accession>
<proteinExistence type="inferred from homology"/>
<dbReference type="Gene3D" id="3.90.1200.10">
    <property type="match status" value="1"/>
</dbReference>
<dbReference type="InterPro" id="IPR002575">
    <property type="entry name" value="Aminoglycoside_PTrfase"/>
</dbReference>
<evidence type="ECO:0000256" key="3">
    <source>
        <dbReference type="ARBA" id="ARBA00022490"/>
    </source>
</evidence>
<keyword evidence="3" id="KW-0963">Cytoplasm</keyword>
<dbReference type="PANTHER" id="PTHR21064">
    <property type="entry name" value="AMINOGLYCOSIDE PHOSPHOTRANSFERASE DOMAIN-CONTAINING PROTEIN-RELATED"/>
    <property type="match status" value="1"/>
</dbReference>
<dbReference type="EC" id="2.7.1.81" evidence="8"/>
<gene>
    <name evidence="11" type="ORF">H4Q32_000073</name>
</gene>
<dbReference type="EMBL" id="JACTAM010000022">
    <property type="protein sequence ID" value="KAI2650148.1"/>
    <property type="molecule type" value="Genomic_DNA"/>
</dbReference>
<dbReference type="Proteomes" id="UP000830375">
    <property type="component" value="Unassembled WGS sequence"/>
</dbReference>
<evidence type="ECO:0000313" key="12">
    <source>
        <dbReference type="Proteomes" id="UP000830375"/>
    </source>
</evidence>
<evidence type="ECO:0000256" key="4">
    <source>
        <dbReference type="ARBA" id="ARBA00022679"/>
    </source>
</evidence>
<comment type="subcellular location">
    <subcellularLocation>
        <location evidence="1">Cytoplasm</location>
    </subcellularLocation>
</comment>
<evidence type="ECO:0000259" key="10">
    <source>
        <dbReference type="Pfam" id="PF01636"/>
    </source>
</evidence>
<comment type="function">
    <text evidence="7">Catalyzes the GTP-dependent phosphorylation of 5-hydroxy-L-lysine.</text>
</comment>
<evidence type="ECO:0000313" key="11">
    <source>
        <dbReference type="EMBL" id="KAI2650148.1"/>
    </source>
</evidence>
<protein>
    <recommendedName>
        <fullName evidence="9">Hydroxylysine kinase</fullName>
        <ecNumber evidence="8">2.7.1.81</ecNumber>
    </recommendedName>
</protein>
<dbReference type="SUPFAM" id="SSF56112">
    <property type="entry name" value="Protein kinase-like (PK-like)"/>
    <property type="match status" value="2"/>
</dbReference>
<comment type="similarity">
    <text evidence="2">Belongs to the aminoglycoside phosphotransferase family.</text>
</comment>
<dbReference type="InterPro" id="IPR050249">
    <property type="entry name" value="Pseudomonas-type_ThrB"/>
</dbReference>
<feature type="domain" description="Aminoglycoside phosphotransferase" evidence="10">
    <location>
        <begin position="314"/>
        <end position="368"/>
    </location>
</feature>
<sequence length="459" mass="51234">MSTKDSKPNLSHSQAIEIVKRLYGLTVSVIRPLPSYDDQNLYVATSEGAEYVLKVMNSADSQNITVIELQTHTMNFLHQRGLPAQTALPNLTGQLMSLEEFDCGFGTQKYLVRLLTYLPGTTVAKITCSPQILYDVGKMAATLDTVLLQMDHPNIGVLQRKDFIWNLSSVPLLSQYIHVMDGDPVQKVVKAVMEQYQTQVVPKLPLFRKWAPFALITASIRCGMEVISLWQLLRWCGSPGFFDSGLHSLWGSGLVSLLASQAHHEDFGSLGNSPFLLLLSPGKTPLTSSVVQEWLNKRNTTTVAKFLDTSVCGGVNHGDFNDHNLLVKPDGPSKYEISGILDFGDMSCGYFIFELAISIMYMMIENPNPVDVGGPVIAGWESVFPLNEAERDSLYLLVLCRFCQSLVLARHAVIQQPENEEYLMITARTGVRHLCRLWELGKEEVERIWFKSAAQFSQP</sequence>